<gene>
    <name evidence="4" type="ORF">RDB_LOCUS88515</name>
</gene>
<name>A0A8H3I126_9AGAM</name>
<dbReference type="PANTHER" id="PTHR43439">
    <property type="entry name" value="PHENYLACETATE-COENZYME A LIGASE"/>
    <property type="match status" value="1"/>
</dbReference>
<dbReference type="EMBL" id="CAJNJQ010001821">
    <property type="protein sequence ID" value="CAE7151180.1"/>
    <property type="molecule type" value="Genomic_DNA"/>
</dbReference>
<evidence type="ECO:0000256" key="1">
    <source>
        <dbReference type="ARBA" id="ARBA00022450"/>
    </source>
</evidence>
<dbReference type="InterPro" id="IPR020806">
    <property type="entry name" value="PKS_PP-bd"/>
</dbReference>
<dbReference type="SUPFAM" id="SSF51735">
    <property type="entry name" value="NAD(P)-binding Rossmann-fold domains"/>
    <property type="match status" value="1"/>
</dbReference>
<dbReference type="GO" id="GO:0031177">
    <property type="term" value="F:phosphopantetheine binding"/>
    <property type="evidence" value="ECO:0007669"/>
    <property type="project" value="InterPro"/>
</dbReference>
<organism evidence="4 5">
    <name type="scientific">Rhizoctonia solani</name>
    <dbReference type="NCBI Taxonomy" id="456999"/>
    <lineage>
        <taxon>Eukaryota</taxon>
        <taxon>Fungi</taxon>
        <taxon>Dikarya</taxon>
        <taxon>Basidiomycota</taxon>
        <taxon>Agaricomycotina</taxon>
        <taxon>Agaricomycetes</taxon>
        <taxon>Cantharellales</taxon>
        <taxon>Ceratobasidiaceae</taxon>
        <taxon>Rhizoctonia</taxon>
    </lineage>
</organism>
<evidence type="ECO:0000313" key="5">
    <source>
        <dbReference type="Proteomes" id="UP000663827"/>
    </source>
</evidence>
<dbReference type="InterPro" id="IPR051414">
    <property type="entry name" value="Adenylate-forming_Reductase"/>
</dbReference>
<keyword evidence="1" id="KW-0596">Phosphopantetheine</keyword>
<dbReference type="InterPro" id="IPR009081">
    <property type="entry name" value="PP-bd_ACP"/>
</dbReference>
<feature type="domain" description="Carrier" evidence="3">
    <location>
        <begin position="267"/>
        <end position="352"/>
    </location>
</feature>
<sequence length="788" mass="86499">MKAVIFGGGPLTDEIGDKLVSDGLRIHSGYGATEFGTITVLPPRDQPDAWPWNYLRFSHHVKPHFIPQNDQDNAFELVFEPGEDHSPFVLNGELDGKAVYKTRDLIVSHPSKPNVWKFIGRVDDQIVLLNGEKTNPGPMETEIVKCPLVQGAVVFGQARNQTGVLIELKETSESLSEMGDSRKESIGEVWPYIERANQSSSTHSRLDKRAIIFVDPARPLPRTPKGTITRSAAVKLYARDIEGMYEALEHDIDAGAAAEVRPPVTWSDLGVVSDWIAERVKSILARDIDTTADLFQQGMDSLTATILLRDLRASLHASQDPIAQTCAQTLPRTLVFDNPTVQQLAHFLVQHTASPDASSDPTLMVLESIHAMIRKYDSEWPQSSSSHIRRSDTPRERVIVTGTTGGLGSHILAQLLASDNVDRVWALNRKSGGDIRNRQRVSFEDKLLDVELLASEKLVFVDAVLDETKLGLSHELYDEIRDTATVIIHNAWQVNFNLTLQSFEPNIRGTRNLLDLALDSTASSGLPRFAFASSISAAGTSGLGGQLEEISICPEDAMPTLGYGQSKLVAEKLLESARRAGLQTCIVRLGQLTGDINSGSWDTTNWVPSIVASSVSVGCLPAAVGTVSWLPLDIAARSIIDTCITCDEELPPVIHASHPLPVPWVDIMTAFSEVLTPHIGCSLPVVELEEWNKRVAQKAANFQGSDVDRYQRYPSTKIQGMVDGMAHADQLLRSRDEKDVESAGTVRLVTRNAERISKGLKSTPGLGKAHVEKWVKYWEPKGLFVGPI</sequence>
<reference evidence="4" key="1">
    <citation type="submission" date="2021-01" db="EMBL/GenBank/DDBJ databases">
        <authorList>
            <person name="Kaushik A."/>
        </authorList>
    </citation>
    <scope>NUCLEOTIDE SEQUENCE</scope>
    <source>
        <strain evidence="4">AG5</strain>
    </source>
</reference>
<dbReference type="Pfam" id="PF23562">
    <property type="entry name" value="AMP-binding_C_3"/>
    <property type="match status" value="1"/>
</dbReference>
<dbReference type="SUPFAM" id="SSF47336">
    <property type="entry name" value="ACP-like"/>
    <property type="match status" value="1"/>
</dbReference>
<dbReference type="PROSITE" id="PS50075">
    <property type="entry name" value="CARRIER"/>
    <property type="match status" value="1"/>
</dbReference>
<proteinExistence type="predicted"/>
<accession>A0A8H3I126</accession>
<evidence type="ECO:0000313" key="4">
    <source>
        <dbReference type="EMBL" id="CAE7151180.1"/>
    </source>
</evidence>
<dbReference type="InterPro" id="IPR036736">
    <property type="entry name" value="ACP-like_sf"/>
</dbReference>
<dbReference type="Proteomes" id="UP000663827">
    <property type="component" value="Unassembled WGS sequence"/>
</dbReference>
<dbReference type="Gene3D" id="3.40.50.720">
    <property type="entry name" value="NAD(P)-binding Rossmann-like Domain"/>
    <property type="match status" value="1"/>
</dbReference>
<comment type="caution">
    <text evidence="4">The sequence shown here is derived from an EMBL/GenBank/DDBJ whole genome shotgun (WGS) entry which is preliminary data.</text>
</comment>
<keyword evidence="2" id="KW-0597">Phosphoprotein</keyword>
<dbReference type="SUPFAM" id="SSF56801">
    <property type="entry name" value="Acetyl-CoA synthetase-like"/>
    <property type="match status" value="1"/>
</dbReference>
<dbReference type="PANTHER" id="PTHR43439:SF2">
    <property type="entry name" value="ENZYME, PUTATIVE (JCVI)-RELATED"/>
    <property type="match status" value="1"/>
</dbReference>
<evidence type="ECO:0000259" key="3">
    <source>
        <dbReference type="PROSITE" id="PS50075"/>
    </source>
</evidence>
<dbReference type="InterPro" id="IPR036291">
    <property type="entry name" value="NAD(P)-bd_dom_sf"/>
</dbReference>
<dbReference type="Pfam" id="PF07993">
    <property type="entry name" value="NAD_binding_4"/>
    <property type="match status" value="1"/>
</dbReference>
<dbReference type="SMART" id="SM00823">
    <property type="entry name" value="PKS_PP"/>
    <property type="match status" value="1"/>
</dbReference>
<dbReference type="Pfam" id="PF00550">
    <property type="entry name" value="PP-binding"/>
    <property type="match status" value="1"/>
</dbReference>
<dbReference type="Gene3D" id="1.10.1200.10">
    <property type="entry name" value="ACP-like"/>
    <property type="match status" value="1"/>
</dbReference>
<dbReference type="InterPro" id="IPR013120">
    <property type="entry name" value="FAR_NAD-bd"/>
</dbReference>
<dbReference type="AlphaFoldDB" id="A0A8H3I126"/>
<protein>
    <recommendedName>
        <fullName evidence="3">Carrier domain-containing protein</fullName>
    </recommendedName>
</protein>
<evidence type="ECO:0000256" key="2">
    <source>
        <dbReference type="ARBA" id="ARBA00022553"/>
    </source>
</evidence>